<dbReference type="Pfam" id="PF09811">
    <property type="entry name" value="Yae1_N"/>
    <property type="match status" value="1"/>
</dbReference>
<sequence length="132" mass="14715">AGFRDGAAAGRDAVFQKGFDKGYSEGYRAALSLGYLKGALSIMHHHTEESDPAIKSLLNTNLQRTSRGMCQLCAVQKNSNIRTEENEFSKADLCDIINQQATCVQQEIDRIRKDTSQLSDWNVVMMGRNEKT</sequence>
<feature type="non-terminal residue" evidence="2">
    <location>
        <position position="1"/>
    </location>
</feature>
<comment type="caution">
    <text evidence="2">The sequence shown here is derived from an EMBL/GenBank/DDBJ whole genome shotgun (WGS) entry which is preliminary data.</text>
</comment>
<evidence type="ECO:0000313" key="3">
    <source>
        <dbReference type="Proteomes" id="UP001148838"/>
    </source>
</evidence>
<reference evidence="2 3" key="1">
    <citation type="journal article" date="2022" name="Allergy">
        <title>Genome assembly and annotation of Periplaneta americana reveal a comprehensive cockroach allergen profile.</title>
        <authorList>
            <person name="Wang L."/>
            <person name="Xiong Q."/>
            <person name="Saelim N."/>
            <person name="Wang L."/>
            <person name="Nong W."/>
            <person name="Wan A.T."/>
            <person name="Shi M."/>
            <person name="Liu X."/>
            <person name="Cao Q."/>
            <person name="Hui J.H.L."/>
            <person name="Sookrung N."/>
            <person name="Leung T.F."/>
            <person name="Tungtrongchitr A."/>
            <person name="Tsui S.K.W."/>
        </authorList>
    </citation>
    <scope>NUCLEOTIDE SEQUENCE [LARGE SCALE GENOMIC DNA]</scope>
    <source>
        <strain evidence="2">PWHHKU_190912</strain>
    </source>
</reference>
<dbReference type="InterPro" id="IPR019191">
    <property type="entry name" value="Essential_protein_Yae1_N"/>
</dbReference>
<dbReference type="EMBL" id="JAJSOF020000009">
    <property type="protein sequence ID" value="KAJ4446347.1"/>
    <property type="molecule type" value="Genomic_DNA"/>
</dbReference>
<keyword evidence="3" id="KW-1185">Reference proteome</keyword>
<evidence type="ECO:0000313" key="2">
    <source>
        <dbReference type="EMBL" id="KAJ4446347.1"/>
    </source>
</evidence>
<protein>
    <recommendedName>
        <fullName evidence="1">Essential protein Yae1 N-terminal domain-containing protein</fullName>
    </recommendedName>
</protein>
<accession>A0ABQ8TK50</accession>
<dbReference type="Proteomes" id="UP001148838">
    <property type="component" value="Unassembled WGS sequence"/>
</dbReference>
<proteinExistence type="predicted"/>
<gene>
    <name evidence="2" type="ORF">ANN_13042</name>
</gene>
<name>A0ABQ8TK50_PERAM</name>
<feature type="domain" description="Essential protein Yae1 N-terminal" evidence="1">
    <location>
        <begin position="2"/>
        <end position="39"/>
    </location>
</feature>
<organism evidence="2 3">
    <name type="scientific">Periplaneta americana</name>
    <name type="common">American cockroach</name>
    <name type="synonym">Blatta americana</name>
    <dbReference type="NCBI Taxonomy" id="6978"/>
    <lineage>
        <taxon>Eukaryota</taxon>
        <taxon>Metazoa</taxon>
        <taxon>Ecdysozoa</taxon>
        <taxon>Arthropoda</taxon>
        <taxon>Hexapoda</taxon>
        <taxon>Insecta</taxon>
        <taxon>Pterygota</taxon>
        <taxon>Neoptera</taxon>
        <taxon>Polyneoptera</taxon>
        <taxon>Dictyoptera</taxon>
        <taxon>Blattodea</taxon>
        <taxon>Blattoidea</taxon>
        <taxon>Blattidae</taxon>
        <taxon>Blattinae</taxon>
        <taxon>Periplaneta</taxon>
    </lineage>
</organism>
<evidence type="ECO:0000259" key="1">
    <source>
        <dbReference type="Pfam" id="PF09811"/>
    </source>
</evidence>